<keyword evidence="2" id="KW-1185">Reference proteome</keyword>
<dbReference type="Proteomes" id="UP001501747">
    <property type="component" value="Unassembled WGS sequence"/>
</dbReference>
<dbReference type="RefSeq" id="WP_344882206.1">
    <property type="nucleotide sequence ID" value="NZ_BAABAL010000019.1"/>
</dbReference>
<evidence type="ECO:0000313" key="2">
    <source>
        <dbReference type="Proteomes" id="UP001501747"/>
    </source>
</evidence>
<accession>A0ABP7TJZ6</accession>
<proteinExistence type="predicted"/>
<reference evidence="2" key="1">
    <citation type="journal article" date="2019" name="Int. J. Syst. Evol. Microbiol.">
        <title>The Global Catalogue of Microorganisms (GCM) 10K type strain sequencing project: providing services to taxonomists for standard genome sequencing and annotation.</title>
        <authorList>
            <consortium name="The Broad Institute Genomics Platform"/>
            <consortium name="The Broad Institute Genome Sequencing Center for Infectious Disease"/>
            <person name="Wu L."/>
            <person name="Ma J."/>
        </authorList>
    </citation>
    <scope>NUCLEOTIDE SEQUENCE [LARGE SCALE GENOMIC DNA]</scope>
    <source>
        <strain evidence="2">JCM 17342</strain>
    </source>
</reference>
<evidence type="ECO:0000313" key="1">
    <source>
        <dbReference type="EMBL" id="GAA4027417.1"/>
    </source>
</evidence>
<organism evidence="1 2">
    <name type="scientific">Allokutzneria multivorans</name>
    <dbReference type="NCBI Taxonomy" id="1142134"/>
    <lineage>
        <taxon>Bacteria</taxon>
        <taxon>Bacillati</taxon>
        <taxon>Actinomycetota</taxon>
        <taxon>Actinomycetes</taxon>
        <taxon>Pseudonocardiales</taxon>
        <taxon>Pseudonocardiaceae</taxon>
        <taxon>Allokutzneria</taxon>
    </lineage>
</organism>
<protein>
    <recommendedName>
        <fullName evidence="3">Amino acid transporter</fullName>
    </recommendedName>
</protein>
<name>A0ABP7TJZ6_9PSEU</name>
<comment type="caution">
    <text evidence="1">The sequence shown here is derived from an EMBL/GenBank/DDBJ whole genome shotgun (WGS) entry which is preliminary data.</text>
</comment>
<dbReference type="EMBL" id="BAABAL010000019">
    <property type="protein sequence ID" value="GAA4027417.1"/>
    <property type="molecule type" value="Genomic_DNA"/>
</dbReference>
<dbReference type="Gene3D" id="3.30.460.40">
    <property type="match status" value="1"/>
</dbReference>
<evidence type="ECO:0008006" key="3">
    <source>
        <dbReference type="Google" id="ProtNLM"/>
    </source>
</evidence>
<sequence length="203" mass="22960">MGEDLGSWEPATPAEVGALFANFRGPWWIAGGWAIEFAIDPSTVDGIRPHADIDVLILREHHLGTHEALPGWELWAADPPGTLRRWPRGEVLPPAVHDVWCRPGPNAPWRLQLMIDESSGTEWISRRDNEIRRPPAEVGEVTTGGLPFLRPEIQLFYKSRCVSPKDEQDFLAVLPHLDADQRQWLSDAIATGHPWRERLLDHD</sequence>
<gene>
    <name evidence="1" type="ORF">GCM10022247_60490</name>
</gene>